<evidence type="ECO:0000256" key="2">
    <source>
        <dbReference type="ARBA" id="ARBA00022741"/>
    </source>
</evidence>
<dbReference type="FunFam" id="1.10.8.430:FF:000003">
    <property type="entry name" value="Probable disease resistance protein At5g66910"/>
    <property type="match status" value="1"/>
</dbReference>
<evidence type="ECO:0000259" key="6">
    <source>
        <dbReference type="Pfam" id="PF23559"/>
    </source>
</evidence>
<dbReference type="Pfam" id="PF23598">
    <property type="entry name" value="LRR_14"/>
    <property type="match status" value="1"/>
</dbReference>
<dbReference type="PRINTS" id="PR00364">
    <property type="entry name" value="DISEASERSIST"/>
</dbReference>
<comment type="caution">
    <text evidence="8">The sequence shown here is derived from an EMBL/GenBank/DDBJ whole genome shotgun (WGS) entry which is preliminary data.</text>
</comment>
<dbReference type="InterPro" id="IPR038005">
    <property type="entry name" value="RX-like_CC"/>
</dbReference>
<dbReference type="InterPro" id="IPR055414">
    <property type="entry name" value="LRR_R13L4/SHOC2-like"/>
</dbReference>
<dbReference type="SUPFAM" id="SSF52058">
    <property type="entry name" value="L domain-like"/>
    <property type="match status" value="1"/>
</dbReference>
<dbReference type="InterPro" id="IPR044974">
    <property type="entry name" value="Disease_R_plants"/>
</dbReference>
<evidence type="ECO:0000256" key="1">
    <source>
        <dbReference type="ARBA" id="ARBA00022737"/>
    </source>
</evidence>
<feature type="domain" description="Disease resistance R13L4/SHOC-2-like LRR" evidence="7">
    <location>
        <begin position="578"/>
        <end position="887"/>
    </location>
</feature>
<feature type="domain" description="Disease resistance N-terminal" evidence="5">
    <location>
        <begin position="5"/>
        <end position="103"/>
    </location>
</feature>
<sequence length="945" mass="108712">MAEQIVCFVIDKLIQLLVTTEANLSRDVSKEVGFIKNELESIRSFLKDADAKAAADGETTNDSVKTWVNQVRDAAFSIEDVIDEYLLRIRRHHQDPGFIRFFHKIIRLAKKTRSQDAIVSKVDHMKELVRDIQERRKRYELSSIDQQGRDNGEKTLPWHDPRVASLFIEEAEVVGIESARKELTDLLVGGAPRREVISVVGMGGLGKTTLANKVYDNHAVLDQFDCYAWVTVSQTYKVEDLLGTVIKMFCSSRKENFPEGIDTMDEKSLIRKSREHLHQKRYVVVFDDVWRVDFWGAIEQALPDNKGRIKITTRSQDVAHFCKKSCFVHVHHLQPLPPNKAWELFCKKAFQFELEGNCPPELKDMSLEIVRKCEGLPLAIVCIGGLLSTKVKVVHEWQKLYNSLSSELESNPHLTSLTRILSLSYHYLPYYLKSCVLYFGIFPEDYSINCVRLIRLWIGEGFVKLKKGKTLEEVGEEYLTELIHRSLVQVSEVHIDGKARECRVHDLLREVLLKKCVDSCFCHVLSKDESAFKPTTRRLSMAISPPDALGSITQSHIRCVFTFNQEEWPESFLNILNGNFKLLKVLDFMDALINQLPKYVGDLHLLTYLSLRNTKVELLPDSIGNLQNLETLDLKQSLVYEIPAKINKFVKLRHLLAYYRDYNMEFGVNLESGVKIHEGIGCLQALQKLYHVEANHGGIKLIKELGKLRQLRKLGLKKLKREDGRALCAAIEKMNHLESLDLSAISEDEVLHLESISTPPEFIRRLYLTGRLEQLPSWISNLQHLVKLGILYSRLRDSPLKALQNLPNLLELRLEEMGYDGVQLHFEEGGFQKLRKLILTDMEGLNSLIIDNGVMPLLQEFIIGRCPQLKEVPSGIHHLRNLRDLTFYDMPKEFARQMDPNNGPHYWIVKHIQHVLFGYKSGLRFGEYEGHSLYDSNLSFWWSNA</sequence>
<dbReference type="STRING" id="106549.A0A540K8A6"/>
<dbReference type="Proteomes" id="UP000315295">
    <property type="component" value="Unassembled WGS sequence"/>
</dbReference>
<dbReference type="EMBL" id="VIEB01001795">
    <property type="protein sequence ID" value="TQD70467.1"/>
    <property type="molecule type" value="Genomic_DNA"/>
</dbReference>
<organism evidence="8 9">
    <name type="scientific">Malus baccata</name>
    <name type="common">Siberian crab apple</name>
    <name type="synonym">Pyrus baccata</name>
    <dbReference type="NCBI Taxonomy" id="106549"/>
    <lineage>
        <taxon>Eukaryota</taxon>
        <taxon>Viridiplantae</taxon>
        <taxon>Streptophyta</taxon>
        <taxon>Embryophyta</taxon>
        <taxon>Tracheophyta</taxon>
        <taxon>Spermatophyta</taxon>
        <taxon>Magnoliopsida</taxon>
        <taxon>eudicotyledons</taxon>
        <taxon>Gunneridae</taxon>
        <taxon>Pentapetalae</taxon>
        <taxon>rosids</taxon>
        <taxon>fabids</taxon>
        <taxon>Rosales</taxon>
        <taxon>Rosaceae</taxon>
        <taxon>Amygdaloideae</taxon>
        <taxon>Maleae</taxon>
        <taxon>Malus</taxon>
    </lineage>
</organism>
<dbReference type="AlphaFoldDB" id="A0A540K8A6"/>
<keyword evidence="9" id="KW-1185">Reference proteome</keyword>
<dbReference type="Pfam" id="PF00931">
    <property type="entry name" value="NB-ARC"/>
    <property type="match status" value="1"/>
</dbReference>
<accession>A0A540K8A6</accession>
<dbReference type="CDD" id="cd14798">
    <property type="entry name" value="RX-CC_like"/>
    <property type="match status" value="1"/>
</dbReference>
<dbReference type="GO" id="GO:0098542">
    <property type="term" value="P:defense response to other organism"/>
    <property type="evidence" value="ECO:0007669"/>
    <property type="project" value="TreeGrafter"/>
</dbReference>
<dbReference type="InterPro" id="IPR027417">
    <property type="entry name" value="P-loop_NTPase"/>
</dbReference>
<dbReference type="InterPro" id="IPR042197">
    <property type="entry name" value="Apaf_helical"/>
</dbReference>
<keyword evidence="3" id="KW-0611">Plant defense</keyword>
<dbReference type="InterPro" id="IPR058922">
    <property type="entry name" value="WHD_DRP"/>
</dbReference>
<reference evidence="8 9" key="1">
    <citation type="journal article" date="2019" name="G3 (Bethesda)">
        <title>Sequencing of a Wild Apple (Malus baccata) Genome Unravels the Differences Between Cultivated and Wild Apple Species Regarding Disease Resistance and Cold Tolerance.</title>
        <authorList>
            <person name="Chen X."/>
        </authorList>
    </citation>
    <scope>NUCLEOTIDE SEQUENCE [LARGE SCALE GENOMIC DNA]</scope>
    <source>
        <strain evidence="9">cv. Shandingzi</strain>
        <tissue evidence="8">Leaves</tissue>
    </source>
</reference>
<name>A0A540K8A6_MALBA</name>
<evidence type="ECO:0008006" key="10">
    <source>
        <dbReference type="Google" id="ProtNLM"/>
    </source>
</evidence>
<dbReference type="Pfam" id="PF23559">
    <property type="entry name" value="WHD_DRP"/>
    <property type="match status" value="1"/>
</dbReference>
<dbReference type="InterPro" id="IPR002182">
    <property type="entry name" value="NB-ARC"/>
</dbReference>
<dbReference type="GO" id="GO:0043531">
    <property type="term" value="F:ADP binding"/>
    <property type="evidence" value="ECO:0007669"/>
    <property type="project" value="InterPro"/>
</dbReference>
<dbReference type="InterPro" id="IPR036388">
    <property type="entry name" value="WH-like_DNA-bd_sf"/>
</dbReference>
<evidence type="ECO:0000313" key="8">
    <source>
        <dbReference type="EMBL" id="TQD70467.1"/>
    </source>
</evidence>
<evidence type="ECO:0000313" key="9">
    <source>
        <dbReference type="Proteomes" id="UP000315295"/>
    </source>
</evidence>
<dbReference type="PANTHER" id="PTHR23155">
    <property type="entry name" value="DISEASE RESISTANCE PROTEIN RP"/>
    <property type="match status" value="1"/>
</dbReference>
<protein>
    <recommendedName>
        <fullName evidence="10">Disease resistance protein RPM1-like</fullName>
    </recommendedName>
</protein>
<evidence type="ECO:0000259" key="7">
    <source>
        <dbReference type="Pfam" id="PF23598"/>
    </source>
</evidence>
<dbReference type="FunFam" id="1.10.10.10:FF:000322">
    <property type="entry name" value="Probable disease resistance protein At1g63360"/>
    <property type="match status" value="1"/>
</dbReference>
<keyword evidence="2" id="KW-0547">Nucleotide-binding</keyword>
<gene>
    <name evidence="8" type="ORF">C1H46_043994</name>
</gene>
<dbReference type="Gene3D" id="3.80.10.10">
    <property type="entry name" value="Ribonuclease Inhibitor"/>
    <property type="match status" value="1"/>
</dbReference>
<dbReference type="InterPro" id="IPR032675">
    <property type="entry name" value="LRR_dom_sf"/>
</dbReference>
<proteinExistence type="predicted"/>
<dbReference type="Gene3D" id="3.40.50.300">
    <property type="entry name" value="P-loop containing nucleotide triphosphate hydrolases"/>
    <property type="match status" value="1"/>
</dbReference>
<dbReference type="SUPFAM" id="SSF52540">
    <property type="entry name" value="P-loop containing nucleoside triphosphate hydrolases"/>
    <property type="match status" value="1"/>
</dbReference>
<evidence type="ECO:0000259" key="5">
    <source>
        <dbReference type="Pfam" id="PF18052"/>
    </source>
</evidence>
<dbReference type="Gene3D" id="1.10.10.10">
    <property type="entry name" value="Winged helix-like DNA-binding domain superfamily/Winged helix DNA-binding domain"/>
    <property type="match status" value="1"/>
</dbReference>
<keyword evidence="1" id="KW-0677">Repeat</keyword>
<dbReference type="Gene3D" id="1.10.8.430">
    <property type="entry name" value="Helical domain of apoptotic protease-activating factors"/>
    <property type="match status" value="1"/>
</dbReference>
<evidence type="ECO:0000256" key="3">
    <source>
        <dbReference type="ARBA" id="ARBA00022821"/>
    </source>
</evidence>
<dbReference type="FunFam" id="3.40.50.300:FF:001091">
    <property type="entry name" value="Probable disease resistance protein At1g61300"/>
    <property type="match status" value="1"/>
</dbReference>
<evidence type="ECO:0000259" key="4">
    <source>
        <dbReference type="Pfam" id="PF00931"/>
    </source>
</evidence>
<feature type="domain" description="Disease resistance protein winged helix" evidence="6">
    <location>
        <begin position="441"/>
        <end position="510"/>
    </location>
</feature>
<feature type="domain" description="NB-ARC" evidence="4">
    <location>
        <begin position="183"/>
        <end position="353"/>
    </location>
</feature>
<dbReference type="Pfam" id="PF18052">
    <property type="entry name" value="Rx_N"/>
    <property type="match status" value="1"/>
</dbReference>
<dbReference type="Gene3D" id="1.20.5.4130">
    <property type="match status" value="1"/>
</dbReference>
<dbReference type="PANTHER" id="PTHR23155:SF1052">
    <property type="entry name" value="DISEASE RESISTANCE PROTEIN RPM1"/>
    <property type="match status" value="1"/>
</dbReference>
<dbReference type="InterPro" id="IPR041118">
    <property type="entry name" value="Rx_N"/>
</dbReference>